<protein>
    <submittedName>
        <fullName evidence="1">Uncharacterized protein</fullName>
    </submittedName>
</protein>
<organism evidence="1 2">
    <name type="scientific">Populus trichocarpa</name>
    <name type="common">Western balsam poplar</name>
    <name type="synonym">Populus balsamifera subsp. trichocarpa</name>
    <dbReference type="NCBI Taxonomy" id="3694"/>
    <lineage>
        <taxon>Eukaryota</taxon>
        <taxon>Viridiplantae</taxon>
        <taxon>Streptophyta</taxon>
        <taxon>Embryophyta</taxon>
        <taxon>Tracheophyta</taxon>
        <taxon>Spermatophyta</taxon>
        <taxon>Magnoliopsida</taxon>
        <taxon>eudicotyledons</taxon>
        <taxon>Gunneridae</taxon>
        <taxon>Pentapetalae</taxon>
        <taxon>rosids</taxon>
        <taxon>fabids</taxon>
        <taxon>Malpighiales</taxon>
        <taxon>Salicaceae</taxon>
        <taxon>Saliceae</taxon>
        <taxon>Populus</taxon>
    </lineage>
</organism>
<proteinExistence type="predicted"/>
<dbReference type="EMBL" id="CM009303">
    <property type="protein sequence ID" value="KAI9382102.1"/>
    <property type="molecule type" value="Genomic_DNA"/>
</dbReference>
<dbReference type="Proteomes" id="UP000006729">
    <property type="component" value="Chromosome 14"/>
</dbReference>
<keyword evidence="2" id="KW-1185">Reference proteome</keyword>
<accession>A0ACC0RYW6</accession>
<gene>
    <name evidence="1" type="ORF">POPTR_014G081501v4</name>
</gene>
<sequence length="156" mass="17579">MITSDNVFYEFRIFYPHLIYFHIVLSLSTSASNRALCLLLSRDLRAFLMANAITRAVIASSSPSFLVSLDAIGDTLFTISLTRDLGVDSHMGFGCGGGVSSGFIVEFKDLKRDCGLEVNRILTEFESRCKWRSQNKRDAVSVWWSKLLDWMRAPTP</sequence>
<evidence type="ECO:0000313" key="1">
    <source>
        <dbReference type="EMBL" id="KAI9382102.1"/>
    </source>
</evidence>
<evidence type="ECO:0000313" key="2">
    <source>
        <dbReference type="Proteomes" id="UP000006729"/>
    </source>
</evidence>
<reference evidence="1 2" key="1">
    <citation type="journal article" date="2006" name="Science">
        <title>The genome of black cottonwood, Populus trichocarpa (Torr. &amp; Gray).</title>
        <authorList>
            <person name="Tuskan G.A."/>
            <person name="Difazio S."/>
            <person name="Jansson S."/>
            <person name="Bohlmann J."/>
            <person name="Grigoriev I."/>
            <person name="Hellsten U."/>
            <person name="Putnam N."/>
            <person name="Ralph S."/>
            <person name="Rombauts S."/>
            <person name="Salamov A."/>
            <person name="Schein J."/>
            <person name="Sterck L."/>
            <person name="Aerts A."/>
            <person name="Bhalerao R.R."/>
            <person name="Bhalerao R.P."/>
            <person name="Blaudez D."/>
            <person name="Boerjan W."/>
            <person name="Brun A."/>
            <person name="Brunner A."/>
            <person name="Busov V."/>
            <person name="Campbell M."/>
            <person name="Carlson J."/>
            <person name="Chalot M."/>
            <person name="Chapman J."/>
            <person name="Chen G.L."/>
            <person name="Cooper D."/>
            <person name="Coutinho P.M."/>
            <person name="Couturier J."/>
            <person name="Covert S."/>
            <person name="Cronk Q."/>
            <person name="Cunningham R."/>
            <person name="Davis J."/>
            <person name="Degroeve S."/>
            <person name="Dejardin A."/>
            <person name="Depamphilis C."/>
            <person name="Detter J."/>
            <person name="Dirks B."/>
            <person name="Dubchak I."/>
            <person name="Duplessis S."/>
            <person name="Ehlting J."/>
            <person name="Ellis B."/>
            <person name="Gendler K."/>
            <person name="Goodstein D."/>
            <person name="Gribskov M."/>
            <person name="Grimwood J."/>
            <person name="Groover A."/>
            <person name="Gunter L."/>
            <person name="Hamberger B."/>
            <person name="Heinze B."/>
            <person name="Helariutta Y."/>
            <person name="Henrissat B."/>
            <person name="Holligan D."/>
            <person name="Holt R."/>
            <person name="Huang W."/>
            <person name="Islam-Faridi N."/>
            <person name="Jones S."/>
            <person name="Jones-Rhoades M."/>
            <person name="Jorgensen R."/>
            <person name="Joshi C."/>
            <person name="Kangasjarvi J."/>
            <person name="Karlsson J."/>
            <person name="Kelleher C."/>
            <person name="Kirkpatrick R."/>
            <person name="Kirst M."/>
            <person name="Kohler A."/>
            <person name="Kalluri U."/>
            <person name="Larimer F."/>
            <person name="Leebens-Mack J."/>
            <person name="Leple J.C."/>
            <person name="Locascio P."/>
            <person name="Lou Y."/>
            <person name="Lucas S."/>
            <person name="Martin F."/>
            <person name="Montanini B."/>
            <person name="Napoli C."/>
            <person name="Nelson D.R."/>
            <person name="Nelson C."/>
            <person name="Nieminen K."/>
            <person name="Nilsson O."/>
            <person name="Pereda V."/>
            <person name="Peter G."/>
            <person name="Philippe R."/>
            <person name="Pilate G."/>
            <person name="Poliakov A."/>
            <person name="Razumovskaya J."/>
            <person name="Richardson P."/>
            <person name="Rinaldi C."/>
            <person name="Ritland K."/>
            <person name="Rouze P."/>
            <person name="Ryaboy D."/>
            <person name="Schmutz J."/>
            <person name="Schrader J."/>
            <person name="Segerman B."/>
            <person name="Shin H."/>
            <person name="Siddiqui A."/>
            <person name="Sterky F."/>
            <person name="Terry A."/>
            <person name="Tsai C.J."/>
            <person name="Uberbacher E."/>
            <person name="Unneberg P."/>
            <person name="Vahala J."/>
            <person name="Wall K."/>
            <person name="Wessler S."/>
            <person name="Yang G."/>
            <person name="Yin T."/>
            <person name="Douglas C."/>
            <person name="Marra M."/>
            <person name="Sandberg G."/>
            <person name="Van de Peer Y."/>
            <person name="Rokhsar D."/>
        </authorList>
    </citation>
    <scope>NUCLEOTIDE SEQUENCE [LARGE SCALE GENOMIC DNA]</scope>
    <source>
        <strain evidence="2">cv. Nisqually</strain>
    </source>
</reference>
<name>A0ACC0RYW6_POPTR</name>
<comment type="caution">
    <text evidence="1">The sequence shown here is derived from an EMBL/GenBank/DDBJ whole genome shotgun (WGS) entry which is preliminary data.</text>
</comment>